<sequence>MMIRLSRDDFHFGTDIVACGFVKDLDVDDISGETWKSIQEKKKMKWAHNADVSLKTVTLPILTSHYKFDGSEWREEWIGQASLNGGGNHSIYICLDEIMFNEKDILFCLNGKESMELPILNDGHQEVVMRGWKRETNAEDDVSVVPETMADDVNDQRWVRI</sequence>
<accession>A0ABQ4YI15</accession>
<name>A0ABQ4YI15_9ASTR</name>
<dbReference type="Proteomes" id="UP001151760">
    <property type="component" value="Unassembled WGS sequence"/>
</dbReference>
<evidence type="ECO:0000313" key="1">
    <source>
        <dbReference type="EMBL" id="GJS77434.1"/>
    </source>
</evidence>
<gene>
    <name evidence="1" type="ORF">Tco_0727315</name>
</gene>
<protein>
    <submittedName>
        <fullName evidence="1">Uncharacterized protein</fullName>
    </submittedName>
</protein>
<reference evidence="1" key="2">
    <citation type="submission" date="2022-01" db="EMBL/GenBank/DDBJ databases">
        <authorList>
            <person name="Yamashiro T."/>
            <person name="Shiraishi A."/>
            <person name="Satake H."/>
            <person name="Nakayama K."/>
        </authorList>
    </citation>
    <scope>NUCLEOTIDE SEQUENCE</scope>
</reference>
<reference evidence="1" key="1">
    <citation type="journal article" date="2022" name="Int. J. Mol. Sci.">
        <title>Draft Genome of Tanacetum Coccineum: Genomic Comparison of Closely Related Tanacetum-Family Plants.</title>
        <authorList>
            <person name="Yamashiro T."/>
            <person name="Shiraishi A."/>
            <person name="Nakayama K."/>
            <person name="Satake H."/>
        </authorList>
    </citation>
    <scope>NUCLEOTIDE SEQUENCE</scope>
</reference>
<proteinExistence type="predicted"/>
<evidence type="ECO:0000313" key="2">
    <source>
        <dbReference type="Proteomes" id="UP001151760"/>
    </source>
</evidence>
<comment type="caution">
    <text evidence="1">The sequence shown here is derived from an EMBL/GenBank/DDBJ whole genome shotgun (WGS) entry which is preliminary data.</text>
</comment>
<keyword evidence="2" id="KW-1185">Reference proteome</keyword>
<organism evidence="1 2">
    <name type="scientific">Tanacetum coccineum</name>
    <dbReference type="NCBI Taxonomy" id="301880"/>
    <lineage>
        <taxon>Eukaryota</taxon>
        <taxon>Viridiplantae</taxon>
        <taxon>Streptophyta</taxon>
        <taxon>Embryophyta</taxon>
        <taxon>Tracheophyta</taxon>
        <taxon>Spermatophyta</taxon>
        <taxon>Magnoliopsida</taxon>
        <taxon>eudicotyledons</taxon>
        <taxon>Gunneridae</taxon>
        <taxon>Pentapetalae</taxon>
        <taxon>asterids</taxon>
        <taxon>campanulids</taxon>
        <taxon>Asterales</taxon>
        <taxon>Asteraceae</taxon>
        <taxon>Asteroideae</taxon>
        <taxon>Anthemideae</taxon>
        <taxon>Anthemidinae</taxon>
        <taxon>Tanacetum</taxon>
    </lineage>
</organism>
<dbReference type="EMBL" id="BQNB010010447">
    <property type="protein sequence ID" value="GJS77434.1"/>
    <property type="molecule type" value="Genomic_DNA"/>
</dbReference>